<evidence type="ECO:0000256" key="2">
    <source>
        <dbReference type="ARBA" id="ARBA00022729"/>
    </source>
</evidence>
<dbReference type="PANTHER" id="PTHR35089">
    <property type="entry name" value="CHAPERONE PROTEIN SKP"/>
    <property type="match status" value="1"/>
</dbReference>
<organism evidence="4 5">
    <name type="scientific">Hallella faecis</name>
    <dbReference type="NCBI Taxonomy" id="2841596"/>
    <lineage>
        <taxon>Bacteria</taxon>
        <taxon>Pseudomonadati</taxon>
        <taxon>Bacteroidota</taxon>
        <taxon>Bacteroidia</taxon>
        <taxon>Bacteroidales</taxon>
        <taxon>Prevotellaceae</taxon>
        <taxon>Hallella</taxon>
    </lineage>
</organism>
<keyword evidence="2" id="KW-0732">Signal</keyword>
<dbReference type="Pfam" id="PF03938">
    <property type="entry name" value="OmpH"/>
    <property type="match status" value="1"/>
</dbReference>
<dbReference type="Gene3D" id="3.30.910.20">
    <property type="entry name" value="Skp domain"/>
    <property type="match status" value="1"/>
</dbReference>
<gene>
    <name evidence="4" type="ORF">AAAT34_00065</name>
</gene>
<dbReference type="SMART" id="SM00935">
    <property type="entry name" value="OmpH"/>
    <property type="match status" value="1"/>
</dbReference>
<feature type="coiled-coil region" evidence="3">
    <location>
        <begin position="75"/>
        <end position="102"/>
    </location>
</feature>
<name>A0ABV1FM30_9BACT</name>
<keyword evidence="3" id="KW-0175">Coiled coil</keyword>
<dbReference type="PANTHER" id="PTHR35089:SF1">
    <property type="entry name" value="CHAPERONE PROTEIN SKP"/>
    <property type="match status" value="1"/>
</dbReference>
<evidence type="ECO:0000313" key="4">
    <source>
        <dbReference type="EMBL" id="MEQ2485447.1"/>
    </source>
</evidence>
<evidence type="ECO:0000256" key="3">
    <source>
        <dbReference type="SAM" id="Coils"/>
    </source>
</evidence>
<sequence>MATTNNASANVQPFRFGYFSYREAFKSMPDYVIAQRNIDDLRTKYVNEMKRVEQEFNQKYEMFLDGQRDFAPSIRHKRQAELQELMEKNMAFKEEAKRLLKEAEGNIYKPLRDKLTAALQRVAKEKGLAFILNTDNDAVPFIDPTTGFNVQADVNAALQ</sequence>
<accession>A0ABV1FM30</accession>
<reference evidence="4 5" key="1">
    <citation type="submission" date="2024-04" db="EMBL/GenBank/DDBJ databases">
        <title>Human intestinal bacterial collection.</title>
        <authorList>
            <person name="Pauvert C."/>
            <person name="Hitch T.C.A."/>
            <person name="Clavel T."/>
        </authorList>
    </citation>
    <scope>NUCLEOTIDE SEQUENCE [LARGE SCALE GENOMIC DNA]</scope>
    <source>
        <strain evidence="4 5">CLA-AA-H145</strain>
    </source>
</reference>
<dbReference type="InterPro" id="IPR024930">
    <property type="entry name" value="Skp_dom_sf"/>
</dbReference>
<comment type="similarity">
    <text evidence="1">Belongs to the Skp family.</text>
</comment>
<protein>
    <submittedName>
        <fullName evidence="4">OmpH family outer membrane protein</fullName>
    </submittedName>
</protein>
<proteinExistence type="inferred from homology"/>
<keyword evidence="5" id="KW-1185">Reference proteome</keyword>
<dbReference type="InterPro" id="IPR005632">
    <property type="entry name" value="Chaperone_Skp"/>
</dbReference>
<dbReference type="EMBL" id="JBBNFP010000001">
    <property type="protein sequence ID" value="MEQ2485447.1"/>
    <property type="molecule type" value="Genomic_DNA"/>
</dbReference>
<dbReference type="SUPFAM" id="SSF111384">
    <property type="entry name" value="OmpH-like"/>
    <property type="match status" value="1"/>
</dbReference>
<dbReference type="Proteomes" id="UP001487296">
    <property type="component" value="Unassembled WGS sequence"/>
</dbReference>
<evidence type="ECO:0000256" key="1">
    <source>
        <dbReference type="ARBA" id="ARBA00009091"/>
    </source>
</evidence>
<comment type="caution">
    <text evidence="4">The sequence shown here is derived from an EMBL/GenBank/DDBJ whole genome shotgun (WGS) entry which is preliminary data.</text>
</comment>
<evidence type="ECO:0000313" key="5">
    <source>
        <dbReference type="Proteomes" id="UP001487296"/>
    </source>
</evidence>